<dbReference type="SUPFAM" id="SSF55729">
    <property type="entry name" value="Acyl-CoA N-acyltransferases (Nat)"/>
    <property type="match status" value="1"/>
</dbReference>
<evidence type="ECO:0000259" key="1">
    <source>
        <dbReference type="PROSITE" id="PS51186"/>
    </source>
</evidence>
<keyword evidence="3" id="KW-1185">Reference proteome</keyword>
<sequence length="178" mass="20026">MPKFQIAPRLETERLVLRAHIKDDLDASLNMWRDELVYRHISGQAATTETAWQRLLRFSGHWVLMGYGYWLVETHAGEFIGEVGFADYKRDMTPPLGHRPEAGWVLSPSAHGKGYASEAMFAALQWLDQMVSDPSSVCIIAPENQTSVRLAEKLGYSKDGIGQYAGEDTLILSRPRFG</sequence>
<reference evidence="3" key="1">
    <citation type="journal article" date="2019" name="Int. J. Syst. Evol. Microbiol.">
        <title>The Global Catalogue of Microorganisms (GCM) 10K type strain sequencing project: providing services to taxonomists for standard genome sequencing and annotation.</title>
        <authorList>
            <consortium name="The Broad Institute Genomics Platform"/>
            <consortium name="The Broad Institute Genome Sequencing Center for Infectious Disease"/>
            <person name="Wu L."/>
            <person name="Ma J."/>
        </authorList>
    </citation>
    <scope>NUCLEOTIDE SEQUENCE [LARGE SCALE GENOMIC DNA]</scope>
    <source>
        <strain evidence="3">KCTC 32465</strain>
    </source>
</reference>
<dbReference type="Pfam" id="PF13302">
    <property type="entry name" value="Acetyltransf_3"/>
    <property type="match status" value="1"/>
</dbReference>
<dbReference type="Gene3D" id="3.40.630.30">
    <property type="match status" value="1"/>
</dbReference>
<proteinExistence type="predicted"/>
<dbReference type="InterPro" id="IPR000182">
    <property type="entry name" value="GNAT_dom"/>
</dbReference>
<organism evidence="2 3">
    <name type="scientific">Paramylibacter ulvae</name>
    <dbReference type="NCBI Taxonomy" id="1651968"/>
    <lineage>
        <taxon>Bacteria</taxon>
        <taxon>Pseudomonadati</taxon>
        <taxon>Pseudomonadota</taxon>
        <taxon>Alphaproteobacteria</taxon>
        <taxon>Rhodobacterales</taxon>
        <taxon>Paracoccaceae</taxon>
        <taxon>Paramylibacter</taxon>
    </lineage>
</organism>
<dbReference type="PANTHER" id="PTHR43792:SF16">
    <property type="entry name" value="N-ACETYLTRANSFERASE DOMAIN-CONTAINING PROTEIN"/>
    <property type="match status" value="1"/>
</dbReference>
<dbReference type="EMBL" id="BMZF01000010">
    <property type="protein sequence ID" value="GHA60458.1"/>
    <property type="molecule type" value="Genomic_DNA"/>
</dbReference>
<protein>
    <submittedName>
        <fullName evidence="2">N-acetyltransferase</fullName>
    </submittedName>
</protein>
<dbReference type="PANTHER" id="PTHR43792">
    <property type="entry name" value="GNAT FAMILY, PUTATIVE (AFU_ORTHOLOGUE AFUA_3G00765)-RELATED-RELATED"/>
    <property type="match status" value="1"/>
</dbReference>
<dbReference type="RefSeq" id="WP_189641308.1">
    <property type="nucleotide sequence ID" value="NZ_BMZF01000010.1"/>
</dbReference>
<feature type="domain" description="N-acetyltransferase" evidence="1">
    <location>
        <begin position="15"/>
        <end position="177"/>
    </location>
</feature>
<evidence type="ECO:0000313" key="2">
    <source>
        <dbReference type="EMBL" id="GHA60458.1"/>
    </source>
</evidence>
<comment type="caution">
    <text evidence="2">The sequence shown here is derived from an EMBL/GenBank/DDBJ whole genome shotgun (WGS) entry which is preliminary data.</text>
</comment>
<accession>A0ABQ3D7P3</accession>
<dbReference type="InterPro" id="IPR016181">
    <property type="entry name" value="Acyl_CoA_acyltransferase"/>
</dbReference>
<dbReference type="PROSITE" id="PS51186">
    <property type="entry name" value="GNAT"/>
    <property type="match status" value="1"/>
</dbReference>
<name>A0ABQ3D7P3_9RHOB</name>
<evidence type="ECO:0000313" key="3">
    <source>
        <dbReference type="Proteomes" id="UP000634455"/>
    </source>
</evidence>
<dbReference type="Proteomes" id="UP000634455">
    <property type="component" value="Unassembled WGS sequence"/>
</dbReference>
<dbReference type="InterPro" id="IPR051531">
    <property type="entry name" value="N-acetyltransferase"/>
</dbReference>
<gene>
    <name evidence="2" type="ORF">GCM10008927_27490</name>
</gene>